<evidence type="ECO:0000313" key="3">
    <source>
        <dbReference type="Proteomes" id="UP000693738"/>
    </source>
</evidence>
<gene>
    <name evidence="2" type="ORF">FEQUK3_LOCUS871</name>
</gene>
<evidence type="ECO:0000256" key="1">
    <source>
        <dbReference type="SAM" id="MobiDB-lite"/>
    </source>
</evidence>
<comment type="caution">
    <text evidence="2">The sequence shown here is derived from an EMBL/GenBank/DDBJ whole genome shotgun (WGS) entry which is preliminary data.</text>
</comment>
<feature type="compositionally biased region" description="Low complexity" evidence="1">
    <location>
        <begin position="27"/>
        <end position="39"/>
    </location>
</feature>
<name>A0A8J2NDI2_FUSEQ</name>
<proteinExistence type="predicted"/>
<dbReference type="Proteomes" id="UP000693738">
    <property type="component" value="Unassembled WGS sequence"/>
</dbReference>
<evidence type="ECO:0000313" key="2">
    <source>
        <dbReference type="EMBL" id="CAG7555174.1"/>
    </source>
</evidence>
<accession>A0A8J2NDI2</accession>
<protein>
    <submittedName>
        <fullName evidence="2">Uncharacterized protein</fullName>
    </submittedName>
</protein>
<sequence>MSAKRQLANHDGADNAIAKRQQLDFPDSTSSTLDGSTTGEKANSGWRIDYMDATSPSSQSSVAQSICFGTLCEVQAKPTGLLNAGSALQPNENQCQGTGAPAYFLLDIYLQEGIYGFAVPNANTFVMIDLITEKKLHILEEVAVFTKAVVEARVLRQLSRTAKKFFEISVNIYGRELDAREIGHQLSKVGAFLQHPFYLEDGVEYLNPQFFDLKDGPRYMTHLVGMDDSKFQAKTFSDAVEVTLASLDHGMPALAINELDIILTDDLITPLQDHQKVALSFIQRRENSEYCQQVARELLFHTRIA</sequence>
<reference evidence="2" key="1">
    <citation type="submission" date="2021-05" db="EMBL/GenBank/DDBJ databases">
        <authorList>
            <person name="Khan N."/>
        </authorList>
    </citation>
    <scope>NUCLEOTIDE SEQUENCE</scope>
</reference>
<dbReference type="AlphaFoldDB" id="A0A8J2NDI2"/>
<feature type="region of interest" description="Disordered" evidence="1">
    <location>
        <begin position="1"/>
        <end position="40"/>
    </location>
</feature>
<organism evidence="2 3">
    <name type="scientific">Fusarium equiseti</name>
    <name type="common">Fusarium scirpi</name>
    <dbReference type="NCBI Taxonomy" id="61235"/>
    <lineage>
        <taxon>Eukaryota</taxon>
        <taxon>Fungi</taxon>
        <taxon>Dikarya</taxon>
        <taxon>Ascomycota</taxon>
        <taxon>Pezizomycotina</taxon>
        <taxon>Sordariomycetes</taxon>
        <taxon>Hypocreomycetidae</taxon>
        <taxon>Hypocreales</taxon>
        <taxon>Nectriaceae</taxon>
        <taxon>Fusarium</taxon>
        <taxon>Fusarium incarnatum-equiseti species complex</taxon>
    </lineage>
</organism>
<dbReference type="EMBL" id="CAJSTJ010000044">
    <property type="protein sequence ID" value="CAG7555174.1"/>
    <property type="molecule type" value="Genomic_DNA"/>
</dbReference>